<dbReference type="InterPro" id="IPR006293">
    <property type="entry name" value="DNA_helicase_ATP-dep_RecQ_bac"/>
</dbReference>
<evidence type="ECO:0000256" key="15">
    <source>
        <dbReference type="ARBA" id="ARBA00034617"/>
    </source>
</evidence>
<evidence type="ECO:0000256" key="14">
    <source>
        <dbReference type="ARBA" id="ARBA00023235"/>
    </source>
</evidence>
<dbReference type="InterPro" id="IPR014001">
    <property type="entry name" value="Helicase_ATP-bd"/>
</dbReference>
<dbReference type="SMART" id="SM00956">
    <property type="entry name" value="RQC"/>
    <property type="match status" value="1"/>
</dbReference>
<dbReference type="PANTHER" id="PTHR13710">
    <property type="entry name" value="DNA HELICASE RECQ FAMILY MEMBER"/>
    <property type="match status" value="1"/>
</dbReference>
<dbReference type="CDD" id="cd18794">
    <property type="entry name" value="SF2_C_RecQ"/>
    <property type="match status" value="1"/>
</dbReference>
<accession>A0A6B1G9A6</accession>
<dbReference type="CDD" id="cd17920">
    <property type="entry name" value="DEXHc_RecQ"/>
    <property type="match status" value="1"/>
</dbReference>
<dbReference type="PANTHER" id="PTHR13710:SF105">
    <property type="entry name" value="ATP-DEPENDENT DNA HELICASE Q1"/>
    <property type="match status" value="1"/>
</dbReference>
<dbReference type="InterPro" id="IPR002121">
    <property type="entry name" value="HRDC_dom"/>
</dbReference>
<feature type="domain" description="Helicase ATP-binding" evidence="18">
    <location>
        <begin position="22"/>
        <end position="190"/>
    </location>
</feature>
<keyword evidence="4" id="KW-0479">Metal-binding</keyword>
<dbReference type="GO" id="GO:0006310">
    <property type="term" value="P:DNA recombination"/>
    <property type="evidence" value="ECO:0007669"/>
    <property type="project" value="UniProtKB-UniRule"/>
</dbReference>
<comment type="similarity">
    <text evidence="3">Belongs to the helicase family. RecQ subfamily.</text>
</comment>
<comment type="caution">
    <text evidence="20">The sequence shown here is derived from an EMBL/GenBank/DDBJ whole genome shotgun (WGS) entry which is preliminary data.</text>
</comment>
<evidence type="ECO:0000259" key="17">
    <source>
        <dbReference type="PROSITE" id="PS50967"/>
    </source>
</evidence>
<dbReference type="GO" id="GO:0009432">
    <property type="term" value="P:SOS response"/>
    <property type="evidence" value="ECO:0007669"/>
    <property type="project" value="UniProtKB-UniRule"/>
</dbReference>
<dbReference type="SMART" id="SM00487">
    <property type="entry name" value="DEXDc"/>
    <property type="match status" value="1"/>
</dbReference>
<comment type="catalytic activity">
    <reaction evidence="15">
        <text>Couples ATP hydrolysis with the unwinding of duplex DNA by translocating in the 3'-5' direction.</text>
        <dbReference type="EC" id="5.6.2.4"/>
    </reaction>
</comment>
<dbReference type="InterPro" id="IPR010997">
    <property type="entry name" value="HRDC-like_sf"/>
</dbReference>
<dbReference type="NCBIfam" id="TIGR00614">
    <property type="entry name" value="recQ_fam"/>
    <property type="match status" value="1"/>
</dbReference>
<dbReference type="InterPro" id="IPR036388">
    <property type="entry name" value="WH-like_DNA-bd_sf"/>
</dbReference>
<evidence type="ECO:0000256" key="16">
    <source>
        <dbReference type="NCBIfam" id="TIGR01389"/>
    </source>
</evidence>
<evidence type="ECO:0000256" key="8">
    <source>
        <dbReference type="ARBA" id="ARBA00022806"/>
    </source>
</evidence>
<dbReference type="InterPro" id="IPR018982">
    <property type="entry name" value="RQC_domain"/>
</dbReference>
<dbReference type="Gene3D" id="3.40.50.300">
    <property type="entry name" value="P-loop containing nucleotide triphosphate hydrolases"/>
    <property type="match status" value="2"/>
</dbReference>
<dbReference type="InterPro" id="IPR029491">
    <property type="entry name" value="Helicase_HTH"/>
</dbReference>
<evidence type="ECO:0000256" key="4">
    <source>
        <dbReference type="ARBA" id="ARBA00022723"/>
    </source>
</evidence>
<dbReference type="Gene3D" id="1.10.150.80">
    <property type="entry name" value="HRDC domain"/>
    <property type="match status" value="1"/>
</dbReference>
<name>A0A6B1G9A6_9CHLR</name>
<evidence type="ECO:0000256" key="5">
    <source>
        <dbReference type="ARBA" id="ARBA00022741"/>
    </source>
</evidence>
<dbReference type="InterPro" id="IPR027417">
    <property type="entry name" value="P-loop_NTPase"/>
</dbReference>
<dbReference type="FunFam" id="3.40.50.300:FF:000296">
    <property type="entry name" value="ATP-dependent DNA helicase RecQ"/>
    <property type="match status" value="1"/>
</dbReference>
<evidence type="ECO:0000256" key="7">
    <source>
        <dbReference type="ARBA" id="ARBA00022801"/>
    </source>
</evidence>
<dbReference type="GO" id="GO:0006260">
    <property type="term" value="P:DNA replication"/>
    <property type="evidence" value="ECO:0007669"/>
    <property type="project" value="InterPro"/>
</dbReference>
<keyword evidence="9" id="KW-0862">Zinc</keyword>
<dbReference type="InterPro" id="IPR044876">
    <property type="entry name" value="HRDC_dom_sf"/>
</dbReference>
<gene>
    <name evidence="20" type="primary">recQ</name>
    <name evidence="20" type="ORF">F4148_18965</name>
</gene>
<dbReference type="GO" id="GO:0005524">
    <property type="term" value="F:ATP binding"/>
    <property type="evidence" value="ECO:0007669"/>
    <property type="project" value="UniProtKB-KW"/>
</dbReference>
<keyword evidence="14" id="KW-0413">Isomerase</keyword>
<keyword evidence="5" id="KW-0547">Nucleotide-binding</keyword>
<dbReference type="InterPro" id="IPR032284">
    <property type="entry name" value="RecQ_Zn-bd"/>
</dbReference>
<evidence type="ECO:0000256" key="13">
    <source>
        <dbReference type="ARBA" id="ARBA00023204"/>
    </source>
</evidence>
<reference evidence="20" key="1">
    <citation type="submission" date="2019-09" db="EMBL/GenBank/DDBJ databases">
        <title>Characterisation of the sponge microbiome using genome-centric metagenomics.</title>
        <authorList>
            <person name="Engelberts J.P."/>
            <person name="Robbins S.J."/>
            <person name="De Goeij J.M."/>
            <person name="Aranda M."/>
            <person name="Bell S.C."/>
            <person name="Webster N.S."/>
        </authorList>
    </citation>
    <scope>NUCLEOTIDE SEQUENCE</scope>
    <source>
        <strain evidence="20">SB0675_bin_29</strain>
    </source>
</reference>
<evidence type="ECO:0000256" key="10">
    <source>
        <dbReference type="ARBA" id="ARBA00022840"/>
    </source>
</evidence>
<dbReference type="Gene3D" id="1.10.10.10">
    <property type="entry name" value="Winged helix-like DNA-binding domain superfamily/Winged helix DNA-binding domain"/>
    <property type="match status" value="1"/>
</dbReference>
<dbReference type="Pfam" id="PF00570">
    <property type="entry name" value="HRDC"/>
    <property type="match status" value="1"/>
</dbReference>
<dbReference type="Pfam" id="PF14493">
    <property type="entry name" value="HTH_40"/>
    <property type="match status" value="1"/>
</dbReference>
<dbReference type="InterPro" id="IPR011545">
    <property type="entry name" value="DEAD/DEAH_box_helicase_dom"/>
</dbReference>
<keyword evidence="6" id="KW-0227">DNA damage</keyword>
<dbReference type="SMART" id="SM00490">
    <property type="entry name" value="HELICc"/>
    <property type="match status" value="1"/>
</dbReference>
<keyword evidence="11" id="KW-0238">DNA-binding</keyword>
<dbReference type="Gene3D" id="1.10.10.1390">
    <property type="entry name" value="ATP-dependent DNA helicase RecQ"/>
    <property type="match status" value="1"/>
</dbReference>
<dbReference type="EMBL" id="VYDA01000671">
    <property type="protein sequence ID" value="MYH63735.1"/>
    <property type="molecule type" value="Genomic_DNA"/>
</dbReference>
<feature type="domain" description="HRDC" evidence="17">
    <location>
        <begin position="518"/>
        <end position="598"/>
    </location>
</feature>
<organism evidence="20">
    <name type="scientific">Caldilineaceae bacterium SB0675_bin_29</name>
    <dbReference type="NCBI Taxonomy" id="2605266"/>
    <lineage>
        <taxon>Bacteria</taxon>
        <taxon>Bacillati</taxon>
        <taxon>Chloroflexota</taxon>
        <taxon>Caldilineae</taxon>
        <taxon>Caldilineales</taxon>
        <taxon>Caldilineaceae</taxon>
    </lineage>
</organism>
<dbReference type="Pfam" id="PF00271">
    <property type="entry name" value="Helicase_C"/>
    <property type="match status" value="1"/>
</dbReference>
<dbReference type="GO" id="GO:0005737">
    <property type="term" value="C:cytoplasm"/>
    <property type="evidence" value="ECO:0007669"/>
    <property type="project" value="TreeGrafter"/>
</dbReference>
<dbReference type="Pfam" id="PF00270">
    <property type="entry name" value="DEAD"/>
    <property type="match status" value="1"/>
</dbReference>
<keyword evidence="10" id="KW-0067">ATP-binding</keyword>
<dbReference type="NCBIfam" id="TIGR01389">
    <property type="entry name" value="recQ"/>
    <property type="match status" value="1"/>
</dbReference>
<keyword evidence="12" id="KW-0233">DNA recombination</keyword>
<dbReference type="GO" id="GO:0043138">
    <property type="term" value="F:3'-5' DNA helicase activity"/>
    <property type="evidence" value="ECO:0007669"/>
    <property type="project" value="UniProtKB-EC"/>
</dbReference>
<evidence type="ECO:0000256" key="11">
    <source>
        <dbReference type="ARBA" id="ARBA00023125"/>
    </source>
</evidence>
<comment type="cofactor">
    <cofactor evidence="2">
        <name>Zn(2+)</name>
        <dbReference type="ChEBI" id="CHEBI:29105"/>
    </cofactor>
</comment>
<dbReference type="SUPFAM" id="SSF46785">
    <property type="entry name" value="Winged helix' DNA-binding domain"/>
    <property type="match status" value="1"/>
</dbReference>
<proteinExistence type="inferred from homology"/>
<evidence type="ECO:0000256" key="3">
    <source>
        <dbReference type="ARBA" id="ARBA00005446"/>
    </source>
</evidence>
<dbReference type="GO" id="GO:0005694">
    <property type="term" value="C:chromosome"/>
    <property type="evidence" value="ECO:0007669"/>
    <property type="project" value="TreeGrafter"/>
</dbReference>
<keyword evidence="8 20" id="KW-0347">Helicase</keyword>
<keyword evidence="13" id="KW-0234">DNA repair</keyword>
<protein>
    <recommendedName>
        <fullName evidence="16">DNA helicase RecQ</fullName>
        <ecNumber evidence="16">5.6.2.4</ecNumber>
    </recommendedName>
</protein>
<sequence>MLDLLKKYFGYDEFLPLQEEIITSVLNGEDALVLMPTGGGKSLCYQLPALRLDGLTLVVSPLIALMKDQVDALQANGIPAGAINSMMPFSEVRRVHEQARQGTLRILYVAPERLSLPVFQDFLASLRVSLVAVDEAHCISVWGHDFRPDYRRLGDLRRKMPGVPFLALTATATERVRRDIVDQLRLSRPRHFVASFNRPNLSYGVVPKRSDSFDLLVESLNGHKDASAIIYCTSRRDTEDLAARLRDTGLYAQPYHAGLENEVRRQTQESFVHDRVPIVVATVAFGMGIDKPNIRLLVHYDLPKSLEGYYQETGRAGRDGLPSDCILFYSFGDVSKLEFLIDKSEDESERQNARHKLGQVVEFCQLQSCRRKYILGYFGEEWEGENCGGCDFCLVPKEEFDATIIAQKILSAVIRTEQRFGINHVSAVLRGANTKAIRQRGHDKLSVYGIAEEFSDGELKEIAGLLVAEGLLFKSSGEYPTLSVTKAGRMFLKEREELALARPKREEKIESTASRAALEYDRALFSLLRGLRSRLAAEKDVPPYVIFGDVTLQQMAYYFPQSRDSLARISGVGARKLDQLGDTFLTAIVDYASSHGLKEQYIPAQNRNKSDRSKRLGTTYGQTRQFLQQGMSIEEIARKRGLSKSTIAGHLNRLVREGEKLDLRPLLPPKERFDRIRTALDKTGGEYLSPAKEVLADEYSYDEIRIVWLPLGQE</sequence>
<evidence type="ECO:0000256" key="6">
    <source>
        <dbReference type="ARBA" id="ARBA00022763"/>
    </source>
</evidence>
<dbReference type="InterPro" id="IPR001650">
    <property type="entry name" value="Helicase_C-like"/>
</dbReference>
<feature type="domain" description="Helicase C-terminal" evidence="19">
    <location>
        <begin position="212"/>
        <end position="361"/>
    </location>
</feature>
<dbReference type="PROSITE" id="PS50967">
    <property type="entry name" value="HRDC"/>
    <property type="match status" value="1"/>
</dbReference>
<dbReference type="SUPFAM" id="SSF47819">
    <property type="entry name" value="HRDC-like"/>
    <property type="match status" value="1"/>
</dbReference>
<dbReference type="InterPro" id="IPR004589">
    <property type="entry name" value="DNA_helicase_ATP-dep_RecQ"/>
</dbReference>
<dbReference type="SUPFAM" id="SSF52540">
    <property type="entry name" value="P-loop containing nucleoside triphosphate hydrolases"/>
    <property type="match status" value="1"/>
</dbReference>
<evidence type="ECO:0000256" key="1">
    <source>
        <dbReference type="ARBA" id="ARBA00001946"/>
    </source>
</evidence>
<dbReference type="EC" id="5.6.2.4" evidence="16"/>
<comment type="cofactor">
    <cofactor evidence="1">
        <name>Mg(2+)</name>
        <dbReference type="ChEBI" id="CHEBI:18420"/>
    </cofactor>
</comment>
<dbReference type="GO" id="GO:0003677">
    <property type="term" value="F:DNA binding"/>
    <property type="evidence" value="ECO:0007669"/>
    <property type="project" value="UniProtKB-KW"/>
</dbReference>
<dbReference type="GO" id="GO:0016787">
    <property type="term" value="F:hydrolase activity"/>
    <property type="evidence" value="ECO:0007669"/>
    <property type="project" value="UniProtKB-KW"/>
</dbReference>
<dbReference type="Pfam" id="PF09382">
    <property type="entry name" value="RQC"/>
    <property type="match status" value="1"/>
</dbReference>
<keyword evidence="7 20" id="KW-0378">Hydrolase</keyword>
<evidence type="ECO:0000259" key="18">
    <source>
        <dbReference type="PROSITE" id="PS51192"/>
    </source>
</evidence>
<dbReference type="PROSITE" id="PS51192">
    <property type="entry name" value="HELICASE_ATP_BIND_1"/>
    <property type="match status" value="1"/>
</dbReference>
<dbReference type="PROSITE" id="PS51194">
    <property type="entry name" value="HELICASE_CTER"/>
    <property type="match status" value="1"/>
</dbReference>
<dbReference type="InterPro" id="IPR036390">
    <property type="entry name" value="WH_DNA-bd_sf"/>
</dbReference>
<dbReference type="GO" id="GO:0006281">
    <property type="term" value="P:DNA repair"/>
    <property type="evidence" value="ECO:0007669"/>
    <property type="project" value="UniProtKB-KW"/>
</dbReference>
<evidence type="ECO:0000259" key="19">
    <source>
        <dbReference type="PROSITE" id="PS51194"/>
    </source>
</evidence>
<dbReference type="Pfam" id="PF16124">
    <property type="entry name" value="RecQ_Zn_bind"/>
    <property type="match status" value="1"/>
</dbReference>
<dbReference type="GO" id="GO:0009378">
    <property type="term" value="F:four-way junction helicase activity"/>
    <property type="evidence" value="ECO:0007669"/>
    <property type="project" value="TreeGrafter"/>
</dbReference>
<evidence type="ECO:0000256" key="12">
    <source>
        <dbReference type="ARBA" id="ARBA00023172"/>
    </source>
</evidence>
<dbReference type="FunFam" id="3.40.50.300:FF:000156">
    <property type="entry name" value="ATP-dependent DNA helicase recQ"/>
    <property type="match status" value="1"/>
</dbReference>
<dbReference type="GO" id="GO:0046872">
    <property type="term" value="F:metal ion binding"/>
    <property type="evidence" value="ECO:0007669"/>
    <property type="project" value="UniProtKB-KW"/>
</dbReference>
<evidence type="ECO:0000256" key="2">
    <source>
        <dbReference type="ARBA" id="ARBA00001947"/>
    </source>
</evidence>
<dbReference type="SMART" id="SM00341">
    <property type="entry name" value="HRDC"/>
    <property type="match status" value="1"/>
</dbReference>
<evidence type="ECO:0000313" key="20">
    <source>
        <dbReference type="EMBL" id="MYH63735.1"/>
    </source>
</evidence>
<dbReference type="AlphaFoldDB" id="A0A6B1G9A6"/>
<evidence type="ECO:0000256" key="9">
    <source>
        <dbReference type="ARBA" id="ARBA00022833"/>
    </source>
</evidence>